<reference evidence="1" key="1">
    <citation type="journal article" date="2021" name="Nat. Commun.">
        <title>Genetic determinants of endophytism in the Arabidopsis root mycobiome.</title>
        <authorList>
            <person name="Mesny F."/>
            <person name="Miyauchi S."/>
            <person name="Thiergart T."/>
            <person name="Pickel B."/>
            <person name="Atanasova L."/>
            <person name="Karlsson M."/>
            <person name="Huettel B."/>
            <person name="Barry K.W."/>
            <person name="Haridas S."/>
            <person name="Chen C."/>
            <person name="Bauer D."/>
            <person name="Andreopoulos W."/>
            <person name="Pangilinan J."/>
            <person name="LaButti K."/>
            <person name="Riley R."/>
            <person name="Lipzen A."/>
            <person name="Clum A."/>
            <person name="Drula E."/>
            <person name="Henrissat B."/>
            <person name="Kohler A."/>
            <person name="Grigoriev I.V."/>
            <person name="Martin F.M."/>
            <person name="Hacquard S."/>
        </authorList>
    </citation>
    <scope>NUCLEOTIDE SEQUENCE</scope>
    <source>
        <strain evidence="1">MPI-SDFR-AT-0120</strain>
    </source>
</reference>
<protein>
    <submittedName>
        <fullName evidence="1">Uncharacterized protein</fullName>
    </submittedName>
</protein>
<proteinExistence type="predicted"/>
<evidence type="ECO:0000313" key="2">
    <source>
        <dbReference type="Proteomes" id="UP000813461"/>
    </source>
</evidence>
<gene>
    <name evidence="1" type="ORF">FB567DRAFT_545729</name>
</gene>
<keyword evidence="2" id="KW-1185">Reference proteome</keyword>
<sequence>MSGAYETDSRPLRTEILDQMREHEVMNSETTFPTSRAVALLDTVCYFAADMIADQVGGDLQDINFGGTTGRTFANNLFLQKFAAELTETSNMTTTPLQLEEDLMQLLEATSIEHYNNKFTIEVRENWTVVIRLFVEFLAWRQFERTEKVQGNVAGQFRYLIQF</sequence>
<evidence type="ECO:0000313" key="1">
    <source>
        <dbReference type="EMBL" id="KAH7092584.1"/>
    </source>
</evidence>
<dbReference type="EMBL" id="JAGMVJ010000003">
    <property type="protein sequence ID" value="KAH7092584.1"/>
    <property type="molecule type" value="Genomic_DNA"/>
</dbReference>
<accession>A0A8K0W315</accession>
<dbReference type="AlphaFoldDB" id="A0A8K0W315"/>
<organism evidence="1 2">
    <name type="scientific">Paraphoma chrysanthemicola</name>
    <dbReference type="NCBI Taxonomy" id="798071"/>
    <lineage>
        <taxon>Eukaryota</taxon>
        <taxon>Fungi</taxon>
        <taxon>Dikarya</taxon>
        <taxon>Ascomycota</taxon>
        <taxon>Pezizomycotina</taxon>
        <taxon>Dothideomycetes</taxon>
        <taxon>Pleosporomycetidae</taxon>
        <taxon>Pleosporales</taxon>
        <taxon>Pleosporineae</taxon>
        <taxon>Phaeosphaeriaceae</taxon>
        <taxon>Paraphoma</taxon>
    </lineage>
</organism>
<dbReference type="OrthoDB" id="3775470at2759"/>
<comment type="caution">
    <text evidence="1">The sequence shown here is derived from an EMBL/GenBank/DDBJ whole genome shotgun (WGS) entry which is preliminary data.</text>
</comment>
<dbReference type="Proteomes" id="UP000813461">
    <property type="component" value="Unassembled WGS sequence"/>
</dbReference>
<name>A0A8K0W315_9PLEO</name>